<dbReference type="RefSeq" id="WP_128220988.1">
    <property type="nucleotide sequence ID" value="NZ_CP034929.1"/>
</dbReference>
<comment type="similarity">
    <text evidence="5">Belongs to the class-III pyridoxal-phosphate-dependent aminotransferase family. ArgD subfamily.</text>
</comment>
<feature type="binding site" evidence="5">
    <location>
        <begin position="225"/>
        <end position="228"/>
    </location>
    <ligand>
        <name>pyridoxal 5'-phosphate</name>
        <dbReference type="ChEBI" id="CHEBI:597326"/>
    </ligand>
</feature>
<keyword evidence="2 5" id="KW-0028">Amino-acid biosynthesis</keyword>
<evidence type="ECO:0000256" key="1">
    <source>
        <dbReference type="ARBA" id="ARBA00022576"/>
    </source>
</evidence>
<dbReference type="Gene3D" id="3.40.640.10">
    <property type="entry name" value="Type I PLP-dependent aspartate aminotransferase-like (Major domain)"/>
    <property type="match status" value="1"/>
</dbReference>
<dbReference type="InterPro" id="IPR015422">
    <property type="entry name" value="PyrdxlP-dep_Trfase_small"/>
</dbReference>
<dbReference type="GO" id="GO:0003992">
    <property type="term" value="F:N2-acetyl-L-ornithine:2-oxoglutarate 5-aminotransferase activity"/>
    <property type="evidence" value="ECO:0007669"/>
    <property type="project" value="UniProtKB-EC"/>
</dbReference>
<dbReference type="NCBIfam" id="TIGR00707">
    <property type="entry name" value="argD"/>
    <property type="match status" value="1"/>
</dbReference>
<sequence>MSALADTVADTAAWQDRYTGSVMNTFGVPQLVLARGEGSKVYDVEGREFLDLLGGIAVNALGHGHPALVAAVTRQVSELAHVSNFFATAPQVELASKLVELFGHDARVFFSNSGTEANEAALKVTRRTGRTKVVAMEHAFHGRTLGALSLTAKEAYRAPFEPLGGEVVWVPFGDVEALAAAVDENTAAVVLEPVQGEAGVNLAARDYLLKVREITTAAGALMWLDEIQTGIGRTGSWFAFQDSDLFDGDVVPDLVTLAKGLGGGVPIGATIAAGPAATLLVPGNHGTTFGGNPLATAAAGAVIATIESEGLLAHVKQVSKVLADGLAADARVTEVRAAGLLIGLDLVDGLDSAKVMQAALAAGYIVNAPTPSRIRLAPPLVLTTDEAEQFLADWPSVLDAAAGA</sequence>
<comment type="subcellular location">
    <subcellularLocation>
        <location evidence="5">Cytoplasm</location>
    </subcellularLocation>
</comment>
<reference evidence="7" key="1">
    <citation type="journal article" date="2019" name="Int. J. Syst. Evol. Microbiol.">
        <title>The Global Catalogue of Microorganisms (GCM) 10K type strain sequencing project: providing services to taxonomists for standard genome sequencing and annotation.</title>
        <authorList>
            <consortium name="The Broad Institute Genomics Platform"/>
            <consortium name="The Broad Institute Genome Sequencing Center for Infectious Disease"/>
            <person name="Wu L."/>
            <person name="Ma J."/>
        </authorList>
    </citation>
    <scope>NUCLEOTIDE SEQUENCE [LARGE SCALE GENOMIC DNA]</scope>
    <source>
        <strain evidence="7">DFY28</strain>
    </source>
</reference>
<comment type="caution">
    <text evidence="6">The sequence shown here is derived from an EMBL/GenBank/DDBJ whole genome shotgun (WGS) entry which is preliminary data.</text>
</comment>
<evidence type="ECO:0000256" key="2">
    <source>
        <dbReference type="ARBA" id="ARBA00022605"/>
    </source>
</evidence>
<dbReference type="SUPFAM" id="SSF53383">
    <property type="entry name" value="PLP-dependent transferases"/>
    <property type="match status" value="1"/>
</dbReference>
<dbReference type="Gene3D" id="3.90.1150.10">
    <property type="entry name" value="Aspartate Aminotransferase, domain 1"/>
    <property type="match status" value="1"/>
</dbReference>
<dbReference type="NCBIfam" id="NF002874">
    <property type="entry name" value="PRK03244.1"/>
    <property type="match status" value="1"/>
</dbReference>
<evidence type="ECO:0000256" key="3">
    <source>
        <dbReference type="ARBA" id="ARBA00022679"/>
    </source>
</evidence>
<dbReference type="PANTHER" id="PTHR11986">
    <property type="entry name" value="AMINOTRANSFERASE CLASS III"/>
    <property type="match status" value="1"/>
</dbReference>
<comment type="miscellaneous">
    <text evidence="5">May also have succinyldiaminopimelate aminotransferase activity, thus carrying out the corresponding step in lysine biosynthesis.</text>
</comment>
<dbReference type="InterPro" id="IPR050103">
    <property type="entry name" value="Class-III_PLP-dep_AT"/>
</dbReference>
<evidence type="ECO:0000313" key="6">
    <source>
        <dbReference type="EMBL" id="MFC6153115.1"/>
    </source>
</evidence>
<evidence type="ECO:0000256" key="4">
    <source>
        <dbReference type="ARBA" id="ARBA00022898"/>
    </source>
</evidence>
<dbReference type="HAMAP" id="MF_01107">
    <property type="entry name" value="ArgD_aminotrans_3"/>
    <property type="match status" value="1"/>
</dbReference>
<keyword evidence="5" id="KW-0963">Cytoplasm</keyword>
<dbReference type="InterPro" id="IPR015424">
    <property type="entry name" value="PyrdxlP-dep_Trfase"/>
</dbReference>
<feature type="binding site" evidence="5">
    <location>
        <position position="287"/>
    </location>
    <ligand>
        <name>N(2)-acetyl-L-ornithine</name>
        <dbReference type="ChEBI" id="CHEBI:57805"/>
    </ligand>
</feature>
<comment type="pathway">
    <text evidence="5">Amino-acid biosynthesis; L-arginine biosynthesis; N(2)-acetyl-L-ornithine from L-glutamate: step 4/4.</text>
</comment>
<feature type="modified residue" description="N6-(pyridoxal phosphate)lysine" evidence="5">
    <location>
        <position position="259"/>
    </location>
</feature>
<accession>A0ABW1QWV1</accession>
<dbReference type="EC" id="2.6.1.11" evidence="5"/>
<comment type="catalytic activity">
    <reaction evidence="5">
        <text>N(2)-acetyl-L-ornithine + 2-oxoglutarate = N-acetyl-L-glutamate 5-semialdehyde + L-glutamate</text>
        <dbReference type="Rhea" id="RHEA:18049"/>
        <dbReference type="ChEBI" id="CHEBI:16810"/>
        <dbReference type="ChEBI" id="CHEBI:29123"/>
        <dbReference type="ChEBI" id="CHEBI:29985"/>
        <dbReference type="ChEBI" id="CHEBI:57805"/>
        <dbReference type="EC" id="2.6.1.11"/>
    </reaction>
</comment>
<dbReference type="InterPro" id="IPR005814">
    <property type="entry name" value="Aminotrans_3"/>
</dbReference>
<dbReference type="InterPro" id="IPR004636">
    <property type="entry name" value="AcOrn/SuccOrn_fam"/>
</dbReference>
<gene>
    <name evidence="5" type="primary">argD</name>
    <name evidence="6" type="ORF">ACFPWU_05490</name>
</gene>
<keyword evidence="1 5" id="KW-0032">Aminotransferase</keyword>
<protein>
    <recommendedName>
        <fullName evidence="5">Acetylornithine aminotransferase</fullName>
        <shortName evidence="5">ACOAT</shortName>
        <ecNumber evidence="5">2.6.1.11</ecNumber>
    </recommendedName>
</protein>
<proteinExistence type="inferred from homology"/>
<keyword evidence="5" id="KW-0055">Arginine biosynthesis</keyword>
<evidence type="ECO:0000256" key="5">
    <source>
        <dbReference type="HAMAP-Rule" id="MF_01107"/>
    </source>
</evidence>
<name>A0ABW1QWV1_9ACTN</name>
<dbReference type="Pfam" id="PF00202">
    <property type="entry name" value="Aminotran_3"/>
    <property type="match status" value="1"/>
</dbReference>
<dbReference type="Proteomes" id="UP001596098">
    <property type="component" value="Unassembled WGS sequence"/>
</dbReference>
<keyword evidence="4 5" id="KW-0663">Pyridoxal phosphate</keyword>
<dbReference type="PIRSF" id="PIRSF000521">
    <property type="entry name" value="Transaminase_4ab_Lys_Orn"/>
    <property type="match status" value="1"/>
</dbReference>
<organism evidence="6 7">
    <name type="scientific">Nocardioides yefusunii</name>
    <dbReference type="NCBI Taxonomy" id="2500546"/>
    <lineage>
        <taxon>Bacteria</taxon>
        <taxon>Bacillati</taxon>
        <taxon>Actinomycetota</taxon>
        <taxon>Actinomycetes</taxon>
        <taxon>Propionibacteriales</taxon>
        <taxon>Nocardioidaceae</taxon>
        <taxon>Nocardioides</taxon>
    </lineage>
</organism>
<comment type="subunit">
    <text evidence="5">Homodimer.</text>
</comment>
<dbReference type="CDD" id="cd00610">
    <property type="entry name" value="OAT_like"/>
    <property type="match status" value="1"/>
</dbReference>
<comment type="cofactor">
    <cofactor evidence="5">
        <name>pyridoxal 5'-phosphate</name>
        <dbReference type="ChEBI" id="CHEBI:597326"/>
    </cofactor>
    <text evidence="5">Binds 1 pyridoxal phosphate per subunit.</text>
</comment>
<dbReference type="EMBL" id="JBHSQI010000003">
    <property type="protein sequence ID" value="MFC6153115.1"/>
    <property type="molecule type" value="Genomic_DNA"/>
</dbReference>
<keyword evidence="7" id="KW-1185">Reference proteome</keyword>
<feature type="binding site" evidence="5">
    <location>
        <position position="143"/>
    </location>
    <ligand>
        <name>N(2)-acetyl-L-ornithine</name>
        <dbReference type="ChEBI" id="CHEBI:57805"/>
    </ligand>
</feature>
<feature type="binding site" evidence="5">
    <location>
        <position position="140"/>
    </location>
    <ligand>
        <name>pyridoxal 5'-phosphate</name>
        <dbReference type="ChEBI" id="CHEBI:597326"/>
    </ligand>
</feature>
<dbReference type="InterPro" id="IPR015421">
    <property type="entry name" value="PyrdxlP-dep_Trfase_major"/>
</dbReference>
<dbReference type="PANTHER" id="PTHR11986:SF79">
    <property type="entry name" value="ACETYLORNITHINE AMINOTRANSFERASE, MITOCHONDRIAL"/>
    <property type="match status" value="1"/>
</dbReference>
<feature type="binding site" evidence="5">
    <location>
        <position position="288"/>
    </location>
    <ligand>
        <name>pyridoxal 5'-phosphate</name>
        <dbReference type="ChEBI" id="CHEBI:597326"/>
    </ligand>
</feature>
<keyword evidence="3 5" id="KW-0808">Transferase</keyword>
<feature type="binding site" evidence="5">
    <location>
        <begin position="114"/>
        <end position="115"/>
    </location>
    <ligand>
        <name>pyridoxal 5'-phosphate</name>
        <dbReference type="ChEBI" id="CHEBI:597326"/>
    </ligand>
</feature>
<evidence type="ECO:0000313" key="7">
    <source>
        <dbReference type="Proteomes" id="UP001596098"/>
    </source>
</evidence>